<dbReference type="STRING" id="1210089.GCA_001613165_04641"/>
<keyword evidence="2" id="KW-1185">Reference proteome</keyword>
<organism evidence="1 2">
    <name type="scientific">Nocardia mexicana</name>
    <dbReference type="NCBI Taxonomy" id="279262"/>
    <lineage>
        <taxon>Bacteria</taxon>
        <taxon>Bacillati</taxon>
        <taxon>Actinomycetota</taxon>
        <taxon>Actinomycetes</taxon>
        <taxon>Mycobacteriales</taxon>
        <taxon>Nocardiaceae</taxon>
        <taxon>Nocardia</taxon>
    </lineage>
</organism>
<accession>A0A370HFK7</accession>
<proteinExistence type="predicted"/>
<evidence type="ECO:0000313" key="2">
    <source>
        <dbReference type="Proteomes" id="UP000255355"/>
    </source>
</evidence>
<dbReference type="InterPro" id="IPR012964">
    <property type="entry name" value="DUF1702"/>
</dbReference>
<dbReference type="Pfam" id="PF08012">
    <property type="entry name" value="DUF1702"/>
    <property type="match status" value="1"/>
</dbReference>
<dbReference type="AlphaFoldDB" id="A0A370HFK7"/>
<sequence length="319" mass="34474">MPSMIGPLRSALLGTGADVPPLGRPGFQAPSPATKAELERVATNLAGCIDVAVRSKNNDELIAHIEQLPERYQGFAFEGAATGLAAVDSITPFSKRAHDLIAGPAAKHDLTMYVGVGLAMGRIPRPFWRKVMPKHPSYRWLAIDGYGFYNAFFRTEKYIGRHYVDTRYPRWMGDRAPLLRAADQGIGRALWFVSGGSPEGVAKLIEEFDASRHADLWGGIGIATTFAGGVETSDLEAILTRVPQFREPLAAGSAMVAKIRTQADNAIPHTHAAVLTYTGRSLDAAAALIDQAFDEVPQDGTAAAYQRWRDHLGVLAAPK</sequence>
<name>A0A370HFK7_9NOCA</name>
<dbReference type="Proteomes" id="UP000255355">
    <property type="component" value="Unassembled WGS sequence"/>
</dbReference>
<gene>
    <name evidence="1" type="ORF">DFR68_101353</name>
</gene>
<protein>
    <submittedName>
        <fullName evidence="1">Uncharacterized protein DUF1702</fullName>
    </submittedName>
</protein>
<dbReference type="OrthoDB" id="2530105at2"/>
<reference evidence="1 2" key="1">
    <citation type="submission" date="2018-07" db="EMBL/GenBank/DDBJ databases">
        <title>Genomic Encyclopedia of Type Strains, Phase IV (KMG-IV): sequencing the most valuable type-strain genomes for metagenomic binning, comparative biology and taxonomic classification.</title>
        <authorList>
            <person name="Goeker M."/>
        </authorList>
    </citation>
    <scope>NUCLEOTIDE SEQUENCE [LARGE SCALE GENOMIC DNA]</scope>
    <source>
        <strain evidence="1 2">DSM 44952</strain>
    </source>
</reference>
<comment type="caution">
    <text evidence="1">The sequence shown here is derived from an EMBL/GenBank/DDBJ whole genome shotgun (WGS) entry which is preliminary data.</text>
</comment>
<dbReference type="EMBL" id="QQAZ01000001">
    <property type="protein sequence ID" value="RDI55520.1"/>
    <property type="molecule type" value="Genomic_DNA"/>
</dbReference>
<evidence type="ECO:0000313" key="1">
    <source>
        <dbReference type="EMBL" id="RDI55520.1"/>
    </source>
</evidence>